<organism evidence="1 2">
    <name type="scientific">Podospora appendiculata</name>
    <dbReference type="NCBI Taxonomy" id="314037"/>
    <lineage>
        <taxon>Eukaryota</taxon>
        <taxon>Fungi</taxon>
        <taxon>Dikarya</taxon>
        <taxon>Ascomycota</taxon>
        <taxon>Pezizomycotina</taxon>
        <taxon>Sordariomycetes</taxon>
        <taxon>Sordariomycetidae</taxon>
        <taxon>Sordariales</taxon>
        <taxon>Podosporaceae</taxon>
        <taxon>Podospora</taxon>
    </lineage>
</organism>
<dbReference type="EMBL" id="JAULSO010000005">
    <property type="protein sequence ID" value="KAK3682345.1"/>
    <property type="molecule type" value="Genomic_DNA"/>
</dbReference>
<protein>
    <submittedName>
        <fullName evidence="1">Uncharacterized protein</fullName>
    </submittedName>
</protein>
<sequence>MLTKEGWNTNEEECQRGWHTPQGGEGLYRNPKITGLCFFAHKGIFFLAVCLGDRGIFAGHWGTEGPGGILHVLVCTTGVCLAVHGPCKTCHRTPDLMAILLAGSGMEDFFLVAGCCLSFSFTHVSGDLAGVFRVPHFSTCCSLTRSCQF</sequence>
<comment type="caution">
    <text evidence="1">The sequence shown here is derived from an EMBL/GenBank/DDBJ whole genome shotgun (WGS) entry which is preliminary data.</text>
</comment>
<proteinExistence type="predicted"/>
<dbReference type="Proteomes" id="UP001270362">
    <property type="component" value="Unassembled WGS sequence"/>
</dbReference>
<name>A0AAE0X0K8_9PEZI</name>
<gene>
    <name evidence="1" type="ORF">B0T22DRAFT_281550</name>
</gene>
<accession>A0AAE0X0K8</accession>
<reference evidence="1" key="1">
    <citation type="journal article" date="2023" name="Mol. Phylogenet. Evol.">
        <title>Genome-scale phylogeny and comparative genomics of the fungal order Sordariales.</title>
        <authorList>
            <person name="Hensen N."/>
            <person name="Bonometti L."/>
            <person name="Westerberg I."/>
            <person name="Brannstrom I.O."/>
            <person name="Guillou S."/>
            <person name="Cros-Aarteil S."/>
            <person name="Calhoun S."/>
            <person name="Haridas S."/>
            <person name="Kuo A."/>
            <person name="Mondo S."/>
            <person name="Pangilinan J."/>
            <person name="Riley R."/>
            <person name="LaButti K."/>
            <person name="Andreopoulos B."/>
            <person name="Lipzen A."/>
            <person name="Chen C."/>
            <person name="Yan M."/>
            <person name="Daum C."/>
            <person name="Ng V."/>
            <person name="Clum A."/>
            <person name="Steindorff A."/>
            <person name="Ohm R.A."/>
            <person name="Martin F."/>
            <person name="Silar P."/>
            <person name="Natvig D.O."/>
            <person name="Lalanne C."/>
            <person name="Gautier V."/>
            <person name="Ament-Velasquez S.L."/>
            <person name="Kruys A."/>
            <person name="Hutchinson M.I."/>
            <person name="Powell A.J."/>
            <person name="Barry K."/>
            <person name="Miller A.N."/>
            <person name="Grigoriev I.V."/>
            <person name="Debuchy R."/>
            <person name="Gladieux P."/>
            <person name="Hiltunen Thoren M."/>
            <person name="Johannesson H."/>
        </authorList>
    </citation>
    <scope>NUCLEOTIDE SEQUENCE</scope>
    <source>
        <strain evidence="1">CBS 314.62</strain>
    </source>
</reference>
<evidence type="ECO:0000313" key="1">
    <source>
        <dbReference type="EMBL" id="KAK3682345.1"/>
    </source>
</evidence>
<evidence type="ECO:0000313" key="2">
    <source>
        <dbReference type="Proteomes" id="UP001270362"/>
    </source>
</evidence>
<keyword evidence="2" id="KW-1185">Reference proteome</keyword>
<dbReference type="AlphaFoldDB" id="A0AAE0X0K8"/>
<reference evidence="1" key="2">
    <citation type="submission" date="2023-06" db="EMBL/GenBank/DDBJ databases">
        <authorList>
            <consortium name="Lawrence Berkeley National Laboratory"/>
            <person name="Haridas S."/>
            <person name="Hensen N."/>
            <person name="Bonometti L."/>
            <person name="Westerberg I."/>
            <person name="Brannstrom I.O."/>
            <person name="Guillou S."/>
            <person name="Cros-Aarteil S."/>
            <person name="Calhoun S."/>
            <person name="Kuo A."/>
            <person name="Mondo S."/>
            <person name="Pangilinan J."/>
            <person name="Riley R."/>
            <person name="Labutti K."/>
            <person name="Andreopoulos B."/>
            <person name="Lipzen A."/>
            <person name="Chen C."/>
            <person name="Yanf M."/>
            <person name="Daum C."/>
            <person name="Ng V."/>
            <person name="Clum A."/>
            <person name="Steindorff A."/>
            <person name="Ohm R."/>
            <person name="Martin F."/>
            <person name="Silar P."/>
            <person name="Natvig D."/>
            <person name="Lalanne C."/>
            <person name="Gautier V."/>
            <person name="Ament-Velasquez S.L."/>
            <person name="Kruys A."/>
            <person name="Hutchinson M.I."/>
            <person name="Powell A.J."/>
            <person name="Barry K."/>
            <person name="Miller A.N."/>
            <person name="Grigoriev I.V."/>
            <person name="Debuchy R."/>
            <person name="Gladieux P."/>
            <person name="Thoren M.H."/>
            <person name="Johannesson H."/>
        </authorList>
    </citation>
    <scope>NUCLEOTIDE SEQUENCE</scope>
    <source>
        <strain evidence="1">CBS 314.62</strain>
    </source>
</reference>